<dbReference type="RefSeq" id="WP_240990915.1">
    <property type="nucleotide sequence ID" value="NZ_VZIZ01000006.1"/>
</dbReference>
<gene>
    <name evidence="3" type="ORF">FQV37_2457</name>
</gene>
<evidence type="ECO:0000259" key="2">
    <source>
        <dbReference type="Pfam" id="PF01337"/>
    </source>
</evidence>
<comment type="caution">
    <text evidence="3">The sequence shown here is derived from an EMBL/GenBank/DDBJ whole genome shotgun (WGS) entry which is preliminary data.</text>
</comment>
<evidence type="ECO:0000313" key="4">
    <source>
        <dbReference type="Proteomes" id="UP000471465"/>
    </source>
</evidence>
<evidence type="ECO:0000313" key="3">
    <source>
        <dbReference type="EMBL" id="KAF0569832.1"/>
    </source>
</evidence>
<dbReference type="Gene3D" id="3.30.370.10">
    <property type="entry name" value="Barstar-like"/>
    <property type="match status" value="1"/>
</dbReference>
<keyword evidence="4" id="KW-1185">Reference proteome</keyword>
<dbReference type="Pfam" id="PF01337">
    <property type="entry name" value="Barstar"/>
    <property type="match status" value="1"/>
</dbReference>
<reference evidence="3 4" key="1">
    <citation type="submission" date="2019-09" db="EMBL/GenBank/DDBJ databases">
        <title>Draft genome sequence of Psychrobacter nivimaris LAMA 639, in search for biotechnological relevant genes.</title>
        <authorList>
            <person name="Lima A.O.S."/>
            <person name="Staloch B.E.K."/>
            <person name="Freitas R.C."/>
            <person name="Niero H."/>
            <person name="Silva M.A.C."/>
        </authorList>
    </citation>
    <scope>NUCLEOTIDE SEQUENCE [LARGE SCALE GENOMIC DNA]</scope>
    <source>
        <strain evidence="3 4">LAMA 639</strain>
    </source>
</reference>
<dbReference type="InterPro" id="IPR035905">
    <property type="entry name" value="Barstar-like_sf"/>
</dbReference>
<dbReference type="AlphaFoldDB" id="A0A6N7C398"/>
<dbReference type="EMBL" id="VZIZ01000006">
    <property type="protein sequence ID" value="KAF0569832.1"/>
    <property type="molecule type" value="Genomic_DNA"/>
</dbReference>
<comment type="similarity">
    <text evidence="1">Belongs to the barstar family.</text>
</comment>
<organism evidence="3 4">
    <name type="scientific">Psychrobacter nivimaris</name>
    <dbReference type="NCBI Taxonomy" id="281738"/>
    <lineage>
        <taxon>Bacteria</taxon>
        <taxon>Pseudomonadati</taxon>
        <taxon>Pseudomonadota</taxon>
        <taxon>Gammaproteobacteria</taxon>
        <taxon>Moraxellales</taxon>
        <taxon>Moraxellaceae</taxon>
        <taxon>Psychrobacter</taxon>
    </lineage>
</organism>
<sequence length="149" mass="16867">MKRADMKQANTDKADMNRESMNQAIHYVSQSHVNQDHINQNGTALGTSIPAQAVTIAVGDTLEKTELLTSLAKACDFPSHFSHNWDSAWDCLTDSEVIHLRLDLTDVKRINTEDFNVFKSIIEDAFREFGKPQLWIIVPSEDEAYKLES</sequence>
<dbReference type="SUPFAM" id="SSF52038">
    <property type="entry name" value="Barstar-related"/>
    <property type="match status" value="1"/>
</dbReference>
<dbReference type="Proteomes" id="UP000471465">
    <property type="component" value="Unassembled WGS sequence"/>
</dbReference>
<protein>
    <submittedName>
        <fullName evidence="3">Barstar, ribonuclease (Barnase) inhibitor</fullName>
    </submittedName>
</protein>
<dbReference type="InterPro" id="IPR000468">
    <property type="entry name" value="Barstar"/>
</dbReference>
<evidence type="ECO:0000256" key="1">
    <source>
        <dbReference type="ARBA" id="ARBA00006845"/>
    </source>
</evidence>
<name>A0A6N7C398_9GAMM</name>
<proteinExistence type="inferred from homology"/>
<feature type="domain" description="Barstar (barnase inhibitor)" evidence="2">
    <location>
        <begin position="53"/>
        <end position="129"/>
    </location>
</feature>
<accession>A0A6N7C398</accession>